<accession>A0A6J5M8G3</accession>
<protein>
    <submittedName>
        <fullName evidence="1">Uncharacterized protein</fullName>
    </submittedName>
</protein>
<organism evidence="1">
    <name type="scientific">uncultured Caudovirales phage</name>
    <dbReference type="NCBI Taxonomy" id="2100421"/>
    <lineage>
        <taxon>Viruses</taxon>
        <taxon>Duplodnaviria</taxon>
        <taxon>Heunggongvirae</taxon>
        <taxon>Uroviricota</taxon>
        <taxon>Caudoviricetes</taxon>
        <taxon>Peduoviridae</taxon>
        <taxon>Maltschvirus</taxon>
        <taxon>Maltschvirus maltsch</taxon>
    </lineage>
</organism>
<evidence type="ECO:0000313" key="1">
    <source>
        <dbReference type="EMBL" id="CAB4141927.1"/>
    </source>
</evidence>
<gene>
    <name evidence="1" type="ORF">UFOVP421_27</name>
</gene>
<name>A0A6J5M8G3_9CAUD</name>
<reference evidence="1" key="1">
    <citation type="submission" date="2020-04" db="EMBL/GenBank/DDBJ databases">
        <authorList>
            <person name="Chiriac C."/>
            <person name="Salcher M."/>
            <person name="Ghai R."/>
            <person name="Kavagutti S V."/>
        </authorList>
    </citation>
    <scope>NUCLEOTIDE SEQUENCE</scope>
</reference>
<dbReference type="EMBL" id="LR796402">
    <property type="protein sequence ID" value="CAB4141927.1"/>
    <property type="molecule type" value="Genomic_DNA"/>
</dbReference>
<proteinExistence type="predicted"/>
<sequence length="162" mass="17560">MRGGMIDVVLTPAEGMMAAAVGALRHAESLQAQRRDAHGLQADMDGQALHILGAAGELAVARVLGRYWAGDVCSFKRPDIGASVQVRTRSRPDYDLIVRDDDDPTAVFVLVTGTPTRLTVHGWIKGADARRDEWRQTHGNRPAAWFVPQSALRPLKQQAAAA</sequence>